<reference evidence="2 3" key="1">
    <citation type="journal article" date="2019" name="Int. J. Syst. Evol. Microbiol.">
        <title>The Global Catalogue of Microorganisms (GCM) 10K type strain sequencing project: providing services to taxonomists for standard genome sequencing and annotation.</title>
        <authorList>
            <consortium name="The Broad Institute Genomics Platform"/>
            <consortium name="The Broad Institute Genome Sequencing Center for Infectious Disease"/>
            <person name="Wu L."/>
            <person name="Ma J."/>
        </authorList>
    </citation>
    <scope>NUCLEOTIDE SEQUENCE [LARGE SCALE GENOMIC DNA]</scope>
    <source>
        <strain evidence="2 3">CGMCC 1.12125</strain>
    </source>
</reference>
<dbReference type="EMBL" id="JBHUDJ010000001">
    <property type="protein sequence ID" value="MFD1585687.1"/>
    <property type="molecule type" value="Genomic_DNA"/>
</dbReference>
<accession>A0ABD6C8T7</accession>
<evidence type="ECO:0000313" key="3">
    <source>
        <dbReference type="Proteomes" id="UP001597119"/>
    </source>
</evidence>
<dbReference type="InterPro" id="IPR011059">
    <property type="entry name" value="Metal-dep_hydrolase_composite"/>
</dbReference>
<dbReference type="EC" id="3.5.-.-" evidence="2"/>
<gene>
    <name evidence="2" type="ORF">ACFR9U_01730</name>
</gene>
<proteinExistence type="predicted"/>
<protein>
    <submittedName>
        <fullName evidence="2">Amidohydrolase</fullName>
        <ecNumber evidence="2">3.5.-.-</ecNumber>
    </submittedName>
</protein>
<dbReference type="RefSeq" id="WP_247377308.1">
    <property type="nucleotide sequence ID" value="NZ_JALLGV010000003.1"/>
</dbReference>
<organism evidence="2 3">
    <name type="scientific">Halorientalis brevis</name>
    <dbReference type="NCBI Taxonomy" id="1126241"/>
    <lineage>
        <taxon>Archaea</taxon>
        <taxon>Methanobacteriati</taxon>
        <taxon>Methanobacteriota</taxon>
        <taxon>Stenosarchaea group</taxon>
        <taxon>Halobacteria</taxon>
        <taxon>Halobacteriales</taxon>
        <taxon>Haloarculaceae</taxon>
        <taxon>Halorientalis</taxon>
    </lineage>
</organism>
<dbReference type="Gene3D" id="3.20.20.140">
    <property type="entry name" value="Metal-dependent hydrolases"/>
    <property type="match status" value="1"/>
</dbReference>
<sequence length="516" mass="55903">MTGAADRVFTNGRVHTLTDSPSRAEAVAVRDGAIVRVGSAYETAFLEGVDTDVVDLEDRVLLPGFVDAHTHLALVGHYLVDADLSPAATPAECVDRLRAVGDAREEWILGFGYDESAWDDRRYLTSRDLDAVSDERPVAAFREDLHLVSLNSVAFERVREAVRDENVHTRNGGPTGVVTEAGTDAVWEAVGLTRSAARDLLRAAQARAHEVGVTTVHDMVRRRPIPRAYHDLARAGDLTLRVRLNYWDDYLDAVEATGLAPNHGSDRLRVGAIKTYCDGSIGSRTAKLSAPYADAEESDAGEGDAAGQWLRDPDALRAFADRVDDAGLQAAVHAIGDEAIGATLDGFVETDGTARHRIEHAEVLTDPLVERLGASDLVVSAQPNFLKWARDDGLYDRRLGRDRRQATNRFRDLLDAGADLAFGSDCMPLDPLFGIQQAVTAPGTGQQLSVTEAVRAYTRGGAYAGFDEDRLGTVDVGQRADFTVLERSPWAVTDAEIGEINVAMTVIDGEIVYDGR</sequence>
<dbReference type="SUPFAM" id="SSF51338">
    <property type="entry name" value="Composite domain of metallo-dependent hydrolases"/>
    <property type="match status" value="1"/>
</dbReference>
<dbReference type="InterPro" id="IPR013108">
    <property type="entry name" value="Amidohydro_3"/>
</dbReference>
<dbReference type="Gene3D" id="2.30.40.10">
    <property type="entry name" value="Urease, subunit C, domain 1"/>
    <property type="match status" value="1"/>
</dbReference>
<comment type="caution">
    <text evidence="2">The sequence shown here is derived from an EMBL/GenBank/DDBJ whole genome shotgun (WGS) entry which is preliminary data.</text>
</comment>
<name>A0ABD6C8T7_9EURY</name>
<dbReference type="InterPro" id="IPR032466">
    <property type="entry name" value="Metal_Hydrolase"/>
</dbReference>
<feature type="domain" description="Amidohydrolase 3" evidence="1">
    <location>
        <begin position="52"/>
        <end position="513"/>
    </location>
</feature>
<dbReference type="Gene3D" id="3.10.310.70">
    <property type="match status" value="1"/>
</dbReference>
<dbReference type="SUPFAM" id="SSF51556">
    <property type="entry name" value="Metallo-dependent hydrolases"/>
    <property type="match status" value="1"/>
</dbReference>
<evidence type="ECO:0000313" key="2">
    <source>
        <dbReference type="EMBL" id="MFD1585687.1"/>
    </source>
</evidence>
<dbReference type="Proteomes" id="UP001597119">
    <property type="component" value="Unassembled WGS sequence"/>
</dbReference>
<dbReference type="PANTHER" id="PTHR22642:SF2">
    <property type="entry name" value="PROTEIN LONG AFTER FAR-RED 3"/>
    <property type="match status" value="1"/>
</dbReference>
<dbReference type="GO" id="GO:0016787">
    <property type="term" value="F:hydrolase activity"/>
    <property type="evidence" value="ECO:0007669"/>
    <property type="project" value="UniProtKB-KW"/>
</dbReference>
<dbReference type="AlphaFoldDB" id="A0ABD6C8T7"/>
<evidence type="ECO:0000259" key="1">
    <source>
        <dbReference type="Pfam" id="PF07969"/>
    </source>
</evidence>
<dbReference type="Pfam" id="PF07969">
    <property type="entry name" value="Amidohydro_3"/>
    <property type="match status" value="1"/>
</dbReference>
<keyword evidence="3" id="KW-1185">Reference proteome</keyword>
<dbReference type="CDD" id="cd01300">
    <property type="entry name" value="YtcJ_like"/>
    <property type="match status" value="1"/>
</dbReference>
<dbReference type="PANTHER" id="PTHR22642">
    <property type="entry name" value="IMIDAZOLONEPROPIONASE"/>
    <property type="match status" value="1"/>
</dbReference>
<dbReference type="InterPro" id="IPR033932">
    <property type="entry name" value="YtcJ-like"/>
</dbReference>
<keyword evidence="2" id="KW-0378">Hydrolase</keyword>